<name>A0A934SL06_9RHOB</name>
<gene>
    <name evidence="2" type="ORF">JJJ17_14845</name>
</gene>
<comment type="caution">
    <text evidence="2">The sequence shown here is derived from an EMBL/GenBank/DDBJ whole genome shotgun (WGS) entry which is preliminary data.</text>
</comment>
<accession>A0A934SL06</accession>
<keyword evidence="1" id="KW-0732">Signal</keyword>
<dbReference type="EMBL" id="JAEPRQ010000006">
    <property type="protein sequence ID" value="MBK4217207.1"/>
    <property type="molecule type" value="Genomic_DNA"/>
</dbReference>
<evidence type="ECO:0000313" key="3">
    <source>
        <dbReference type="Proteomes" id="UP000640485"/>
    </source>
</evidence>
<dbReference type="AlphaFoldDB" id="A0A934SL06"/>
<dbReference type="Proteomes" id="UP000640485">
    <property type="component" value="Unassembled WGS sequence"/>
</dbReference>
<feature type="chain" id="PRO_5037920011" evidence="1">
    <location>
        <begin position="19"/>
        <end position="224"/>
    </location>
</feature>
<dbReference type="RefSeq" id="WP_200687792.1">
    <property type="nucleotide sequence ID" value="NZ_JAEPRQ010000006.1"/>
</dbReference>
<dbReference type="SUPFAM" id="SSF159270">
    <property type="entry name" value="YmcC-like"/>
    <property type="match status" value="1"/>
</dbReference>
<evidence type="ECO:0000256" key="1">
    <source>
        <dbReference type="SAM" id="SignalP"/>
    </source>
</evidence>
<keyword evidence="3" id="KW-1185">Reference proteome</keyword>
<feature type="signal peptide" evidence="1">
    <location>
        <begin position="1"/>
        <end position="18"/>
    </location>
</feature>
<dbReference type="InterPro" id="IPR023373">
    <property type="entry name" value="YmcC_sf"/>
</dbReference>
<evidence type="ECO:0000313" key="2">
    <source>
        <dbReference type="EMBL" id="MBK4217207.1"/>
    </source>
</evidence>
<organism evidence="2 3">
    <name type="scientific">Paracoccus caeni</name>
    <dbReference type="NCBI Taxonomy" id="657651"/>
    <lineage>
        <taxon>Bacteria</taxon>
        <taxon>Pseudomonadati</taxon>
        <taxon>Pseudomonadota</taxon>
        <taxon>Alphaproteobacteria</taxon>
        <taxon>Rhodobacterales</taxon>
        <taxon>Paracoccaceae</taxon>
        <taxon>Paracoccus</taxon>
    </lineage>
</organism>
<dbReference type="Gene3D" id="2.40.360.10">
    <property type="entry name" value="YmcC-like"/>
    <property type="match status" value="1"/>
</dbReference>
<keyword evidence="2" id="KW-0449">Lipoprotein</keyword>
<reference evidence="2" key="1">
    <citation type="submission" date="2021-01" db="EMBL/GenBank/DDBJ databases">
        <title>Paracoccus amoyensis sp. nov., isolated from the surface seawater along the coast of Xiamen Island, China.</title>
        <authorList>
            <person name="Lyu L."/>
        </authorList>
    </citation>
    <scope>NUCLEOTIDE SEQUENCE</scope>
    <source>
        <strain evidence="2">MJ17</strain>
    </source>
</reference>
<dbReference type="PROSITE" id="PS51257">
    <property type="entry name" value="PROKAR_LIPOPROTEIN"/>
    <property type="match status" value="1"/>
</dbReference>
<protein>
    <submittedName>
        <fullName evidence="2">YjbF family lipoprotein</fullName>
    </submittedName>
</protein>
<dbReference type="Pfam" id="PF11102">
    <property type="entry name" value="YjbF"/>
    <property type="match status" value="1"/>
</dbReference>
<dbReference type="InterPro" id="IPR021308">
    <property type="entry name" value="GfcB"/>
</dbReference>
<proteinExistence type="predicted"/>
<sequence>MTTARNFALATAMLGALAACSGGSHQGEGDQGGVFGALGQVAGQVVAERRGGGEAPAETAAPKSPQEAAAEALRVNQGPLIQAGFESLNRTQVMAMTGQNGALRTYMTPAEEALILRGGMLVGTRGLGNDLSVAEPQTEGLIRAGASGSGQRVMRYFSGDGLERPLQFACTVGAGPNPGVIVENCEGHGATFQNSYMVQGGQIAVSRQWIGPALGYVTIQTLRP</sequence>